<evidence type="ECO:0000256" key="2">
    <source>
        <dbReference type="ARBA" id="ARBA00023303"/>
    </source>
</evidence>
<keyword evidence="1" id="KW-0406">Ion transport</keyword>
<organism evidence="4 5">
    <name type="scientific">Juglans regia</name>
    <name type="common">English walnut</name>
    <dbReference type="NCBI Taxonomy" id="51240"/>
    <lineage>
        <taxon>Eukaryota</taxon>
        <taxon>Viridiplantae</taxon>
        <taxon>Streptophyta</taxon>
        <taxon>Embryophyta</taxon>
        <taxon>Tracheophyta</taxon>
        <taxon>Spermatophyta</taxon>
        <taxon>Magnoliopsida</taxon>
        <taxon>eudicotyledons</taxon>
        <taxon>Gunneridae</taxon>
        <taxon>Pentapetalae</taxon>
        <taxon>rosids</taxon>
        <taxon>fabids</taxon>
        <taxon>Fagales</taxon>
        <taxon>Juglandaceae</taxon>
        <taxon>Juglans</taxon>
    </lineage>
</organism>
<evidence type="ECO:0000256" key="1">
    <source>
        <dbReference type="ARBA" id="ARBA00023286"/>
    </source>
</evidence>
<reference evidence="4" key="2">
    <citation type="submission" date="2020-03" db="EMBL/GenBank/DDBJ databases">
        <title>Walnut 2.0.</title>
        <authorList>
            <person name="Marrano A."/>
            <person name="Britton M."/>
            <person name="Zimin A.V."/>
            <person name="Zaini P.A."/>
            <person name="Workman R."/>
            <person name="Puiu D."/>
            <person name="Bianco L."/>
            <person name="Allen B.J."/>
            <person name="Troggio M."/>
            <person name="Leslie C.A."/>
            <person name="Timp W."/>
            <person name="Dendekar A."/>
            <person name="Salzberg S.L."/>
            <person name="Neale D.B."/>
        </authorList>
    </citation>
    <scope>NUCLEOTIDE SEQUENCE</scope>
    <source>
        <tissue evidence="4">Leaves</tissue>
    </source>
</reference>
<dbReference type="InterPro" id="IPR014710">
    <property type="entry name" value="RmlC-like_jellyroll"/>
</dbReference>
<dbReference type="PROSITE" id="PS50042">
    <property type="entry name" value="CNMP_BINDING_3"/>
    <property type="match status" value="1"/>
</dbReference>
<dbReference type="CDD" id="cd00038">
    <property type="entry name" value="CAP_ED"/>
    <property type="match status" value="1"/>
</dbReference>
<dbReference type="GO" id="GO:0034220">
    <property type="term" value="P:monoatomic ion transmembrane transport"/>
    <property type="evidence" value="ECO:0007669"/>
    <property type="project" value="UniProtKB-KW"/>
</dbReference>
<feature type="domain" description="Cyclic nucleotide-binding" evidence="3">
    <location>
        <begin position="46"/>
        <end position="91"/>
    </location>
</feature>
<dbReference type="Gene3D" id="2.60.120.10">
    <property type="entry name" value="Jelly Rolls"/>
    <property type="match status" value="1"/>
</dbReference>
<reference evidence="4" key="1">
    <citation type="submission" date="2015-10" db="EMBL/GenBank/DDBJ databases">
        <authorList>
            <person name="Martinez-Garcia P.J."/>
            <person name="Crepeau M.W."/>
            <person name="Puiu D."/>
            <person name="Gonzalez-Ibeas D."/>
            <person name="Whalen J."/>
            <person name="Stevens K."/>
            <person name="Paul R."/>
            <person name="Butterfield T."/>
            <person name="Britton M."/>
            <person name="Reagan R."/>
            <person name="Chakraborty S."/>
            <person name="Walawage S.L."/>
            <person name="Vasquez-Gross H.A."/>
            <person name="Cardeno C."/>
            <person name="Famula R."/>
            <person name="Pratt K."/>
            <person name="Kuruganti S."/>
            <person name="Aradhya M.K."/>
            <person name="Leslie C.A."/>
            <person name="Dandekar A.M."/>
            <person name="Salzberg S.L."/>
            <person name="Wegrzyn J.L."/>
            <person name="Langley C.H."/>
            <person name="Neale D.B."/>
        </authorList>
    </citation>
    <scope>NUCLEOTIDE SEQUENCE</scope>
    <source>
        <tissue evidence="4">Leaves</tissue>
    </source>
</reference>
<dbReference type="AlphaFoldDB" id="A0A833TRM2"/>
<dbReference type="EMBL" id="LIHL02000013">
    <property type="protein sequence ID" value="KAF5451067.1"/>
    <property type="molecule type" value="Genomic_DNA"/>
</dbReference>
<evidence type="ECO:0000313" key="4">
    <source>
        <dbReference type="EMBL" id="KAF5451067.1"/>
    </source>
</evidence>
<keyword evidence="1" id="KW-0813">Transport</keyword>
<name>A0A833TRM2_JUGRE</name>
<dbReference type="PANTHER" id="PTHR45651:SF68">
    <property type="entry name" value="ION TRANSPORT DOMAIN-CONTAINING PROTEIN"/>
    <property type="match status" value="1"/>
</dbReference>
<dbReference type="InterPro" id="IPR018490">
    <property type="entry name" value="cNMP-bd_dom_sf"/>
</dbReference>
<accession>A0A833TRM2</accession>
<dbReference type="PANTHER" id="PTHR45651">
    <property type="entry name" value="CYCLIC NUCLEOTIDE-GATED ION CHANNEL 15-RELATED-RELATED"/>
    <property type="match status" value="1"/>
</dbReference>
<dbReference type="GO" id="GO:0016020">
    <property type="term" value="C:membrane"/>
    <property type="evidence" value="ECO:0007669"/>
    <property type="project" value="UniProtKB-SubCell"/>
</dbReference>
<dbReference type="InterPro" id="IPR000595">
    <property type="entry name" value="cNMP-bd_dom"/>
</dbReference>
<keyword evidence="1" id="KW-1071">Ligand-gated ion channel</keyword>
<protein>
    <recommendedName>
        <fullName evidence="3">Cyclic nucleotide-binding domain-containing protein</fullName>
    </recommendedName>
</protein>
<sequence length="206" mass="23887">MHHIKPRLQEKKNDIDAENPFPHLPIFLRQEIKHHLCLPMLKNVPMFREVSDSRLQLICEYIKHVNYSQDTYIIREGEPRDRMLFVTKGVIWKFATINNNNGVGSTAYSSHGECIEEGRYYGQEILKWGFHGFSQQVLPNLSDLPISDKTLKTHTKVEAFALMANDLKALASRCAGPTPTEVVLMIQEAWRRNKKVRNWRSRASNT</sequence>
<dbReference type="SUPFAM" id="SSF51206">
    <property type="entry name" value="cAMP-binding domain-like"/>
    <property type="match status" value="1"/>
</dbReference>
<evidence type="ECO:0000313" key="5">
    <source>
        <dbReference type="Proteomes" id="UP000619265"/>
    </source>
</evidence>
<keyword evidence="2" id="KW-0407">Ion channel</keyword>
<gene>
    <name evidence="4" type="ORF">F2P56_031366</name>
</gene>
<dbReference type="Proteomes" id="UP000619265">
    <property type="component" value="Unassembled WGS sequence"/>
</dbReference>
<comment type="caution">
    <text evidence="4">The sequence shown here is derived from an EMBL/GenBank/DDBJ whole genome shotgun (WGS) entry which is preliminary data.</text>
</comment>
<dbReference type="Gramene" id="Jr13_29720_p1">
    <property type="protein sequence ID" value="cds.Jr13_29720_p1"/>
    <property type="gene ID" value="Jr13_29720"/>
</dbReference>
<evidence type="ECO:0000259" key="3">
    <source>
        <dbReference type="PROSITE" id="PS50042"/>
    </source>
</evidence>
<proteinExistence type="predicted"/>